<evidence type="ECO:0000256" key="1">
    <source>
        <dbReference type="SAM" id="Phobius"/>
    </source>
</evidence>
<feature type="transmembrane region" description="Helical" evidence="1">
    <location>
        <begin position="12"/>
        <end position="31"/>
    </location>
</feature>
<keyword evidence="1" id="KW-0472">Membrane</keyword>
<dbReference type="AlphaFoldDB" id="A0A644TZD6"/>
<keyword evidence="1" id="KW-0812">Transmembrane</keyword>
<proteinExistence type="predicted"/>
<evidence type="ECO:0008006" key="3">
    <source>
        <dbReference type="Google" id="ProtNLM"/>
    </source>
</evidence>
<name>A0A644TZD6_9ZZZZ</name>
<keyword evidence="1" id="KW-1133">Transmembrane helix</keyword>
<gene>
    <name evidence="2" type="ORF">SDC9_18118</name>
</gene>
<reference evidence="2" key="1">
    <citation type="submission" date="2019-08" db="EMBL/GenBank/DDBJ databases">
        <authorList>
            <person name="Kucharzyk K."/>
            <person name="Murdoch R.W."/>
            <person name="Higgins S."/>
            <person name="Loffler F."/>
        </authorList>
    </citation>
    <scope>NUCLEOTIDE SEQUENCE</scope>
</reference>
<feature type="transmembrane region" description="Helical" evidence="1">
    <location>
        <begin position="145"/>
        <end position="163"/>
    </location>
</feature>
<evidence type="ECO:0000313" key="2">
    <source>
        <dbReference type="EMBL" id="MPL72335.1"/>
    </source>
</evidence>
<feature type="transmembrane region" description="Helical" evidence="1">
    <location>
        <begin position="84"/>
        <end position="101"/>
    </location>
</feature>
<organism evidence="2">
    <name type="scientific">bioreactor metagenome</name>
    <dbReference type="NCBI Taxonomy" id="1076179"/>
    <lineage>
        <taxon>unclassified sequences</taxon>
        <taxon>metagenomes</taxon>
        <taxon>ecological metagenomes</taxon>
    </lineage>
</organism>
<sequence length="167" mass="18812">MSTASLSRKAITNSIIINTSAILLIYFTPALTHFLNFPLYLIEPMRLMLVLAMIHSDRRNAYLLALTLPLFSFAVSAHPVIYKMLLITAELLFNVWLFYTFRNRMKNIFAAMASAIIISKAAYYGFKAIFISLALIGPGLISTPIWIQLLTTLLFSSYALLLLKNKA</sequence>
<protein>
    <recommendedName>
        <fullName evidence="3">Rod shape-determining protein MreD</fullName>
    </recommendedName>
</protein>
<comment type="caution">
    <text evidence="2">The sequence shown here is derived from an EMBL/GenBank/DDBJ whole genome shotgun (WGS) entry which is preliminary data.</text>
</comment>
<accession>A0A644TZD6</accession>
<dbReference type="EMBL" id="VSSQ01000065">
    <property type="protein sequence ID" value="MPL72335.1"/>
    <property type="molecule type" value="Genomic_DNA"/>
</dbReference>